<evidence type="ECO:0000256" key="5">
    <source>
        <dbReference type="ARBA" id="ARBA00023136"/>
    </source>
</evidence>
<evidence type="ECO:0000256" key="3">
    <source>
        <dbReference type="ARBA" id="ARBA00022692"/>
    </source>
</evidence>
<dbReference type="PANTHER" id="PTHR30213">
    <property type="entry name" value="INNER MEMBRANE PROTEIN YHJD"/>
    <property type="match status" value="1"/>
</dbReference>
<protein>
    <submittedName>
        <fullName evidence="7">Ribonuclease BN</fullName>
    </submittedName>
</protein>
<name>I1YKH2_METFJ</name>
<organism evidence="7 8">
    <name type="scientific">Methylophaga frappieri (strain ATCC BAA-2434 / DSM 25690 / JAM7)</name>
    <dbReference type="NCBI Taxonomy" id="754477"/>
    <lineage>
        <taxon>Bacteria</taxon>
        <taxon>Pseudomonadati</taxon>
        <taxon>Pseudomonadota</taxon>
        <taxon>Gammaproteobacteria</taxon>
        <taxon>Thiotrichales</taxon>
        <taxon>Piscirickettsiaceae</taxon>
        <taxon>Methylophaga</taxon>
    </lineage>
</organism>
<keyword evidence="3 6" id="KW-0812">Transmembrane</keyword>
<dbReference type="InterPro" id="IPR036388">
    <property type="entry name" value="WH-like_DNA-bd_sf"/>
</dbReference>
<keyword evidence="8" id="KW-1185">Reference proteome</keyword>
<dbReference type="Proteomes" id="UP000009145">
    <property type="component" value="Chromosome"/>
</dbReference>
<feature type="transmembrane region" description="Helical" evidence="6">
    <location>
        <begin position="235"/>
        <end position="257"/>
    </location>
</feature>
<accession>I1YKH2</accession>
<evidence type="ECO:0000256" key="6">
    <source>
        <dbReference type="SAM" id="Phobius"/>
    </source>
</evidence>
<gene>
    <name evidence="7" type="ordered locus">Q7C_2281</name>
</gene>
<dbReference type="AlphaFoldDB" id="I1YKH2"/>
<dbReference type="NCBIfam" id="TIGR00765">
    <property type="entry name" value="yihY_not_rbn"/>
    <property type="match status" value="1"/>
</dbReference>
<proteinExistence type="predicted"/>
<evidence type="ECO:0000313" key="8">
    <source>
        <dbReference type="Proteomes" id="UP000009145"/>
    </source>
</evidence>
<dbReference type="InterPro" id="IPR017039">
    <property type="entry name" value="Virul_fac_BrkB"/>
</dbReference>
<dbReference type="PATRIC" id="fig|754477.3.peg.2248"/>
<dbReference type="PANTHER" id="PTHR30213:SF0">
    <property type="entry name" value="UPF0761 MEMBRANE PROTEIN YIHY"/>
    <property type="match status" value="1"/>
</dbReference>
<comment type="subcellular location">
    <subcellularLocation>
        <location evidence="1">Cell membrane</location>
        <topology evidence="1">Multi-pass membrane protein</topology>
    </subcellularLocation>
</comment>
<dbReference type="HOGENOM" id="CLU_032288_2_0_6"/>
<dbReference type="Pfam" id="PF03631">
    <property type="entry name" value="Virul_fac_BrkB"/>
    <property type="match status" value="1"/>
</dbReference>
<feature type="transmembrane region" description="Helical" evidence="6">
    <location>
        <begin position="207"/>
        <end position="228"/>
    </location>
</feature>
<feature type="transmembrane region" description="Helical" evidence="6">
    <location>
        <begin position="61"/>
        <end position="83"/>
    </location>
</feature>
<feature type="transmembrane region" description="Helical" evidence="6">
    <location>
        <begin position="269"/>
        <end position="292"/>
    </location>
</feature>
<feature type="transmembrane region" description="Helical" evidence="6">
    <location>
        <begin position="122"/>
        <end position="142"/>
    </location>
</feature>
<evidence type="ECO:0000313" key="7">
    <source>
        <dbReference type="EMBL" id="AFJ03415.1"/>
    </source>
</evidence>
<reference evidence="7 8" key="1">
    <citation type="journal article" date="2012" name="J. Bacteriol.">
        <title>Complete genome sequences of Methylophaga sp. strain JAM1 and Methylophaga sp. strain JAM7.</title>
        <authorList>
            <person name="Villeneuve C."/>
            <person name="Martineau C."/>
            <person name="Mauffrey F."/>
            <person name="Villemur R."/>
        </authorList>
    </citation>
    <scope>NUCLEOTIDE SEQUENCE [LARGE SCALE GENOMIC DNA]</scope>
    <source>
        <strain evidence="7 8">JAM7</strain>
    </source>
</reference>
<keyword evidence="2" id="KW-1003">Cell membrane</keyword>
<dbReference type="STRING" id="754477.Q7C_2281"/>
<evidence type="ECO:0000256" key="2">
    <source>
        <dbReference type="ARBA" id="ARBA00022475"/>
    </source>
</evidence>
<dbReference type="KEGG" id="mec:Q7C_2281"/>
<dbReference type="EMBL" id="CP003380">
    <property type="protein sequence ID" value="AFJ03415.1"/>
    <property type="molecule type" value="Genomic_DNA"/>
</dbReference>
<dbReference type="Gene3D" id="1.10.10.10">
    <property type="entry name" value="Winged helix-like DNA-binding domain superfamily/Winged helix DNA-binding domain"/>
    <property type="match status" value="1"/>
</dbReference>
<dbReference type="GO" id="GO:0005886">
    <property type="term" value="C:plasma membrane"/>
    <property type="evidence" value="ECO:0007669"/>
    <property type="project" value="UniProtKB-SubCell"/>
</dbReference>
<feature type="transmembrane region" description="Helical" evidence="6">
    <location>
        <begin position="162"/>
        <end position="187"/>
    </location>
</feature>
<dbReference type="RefSeq" id="WP_014704834.1">
    <property type="nucleotide sequence ID" value="NC_017856.1"/>
</dbReference>
<dbReference type="eggNOG" id="COG1295">
    <property type="taxonomic scope" value="Bacteria"/>
</dbReference>
<evidence type="ECO:0000256" key="4">
    <source>
        <dbReference type="ARBA" id="ARBA00022989"/>
    </source>
</evidence>
<keyword evidence="5 6" id="KW-0472">Membrane</keyword>
<evidence type="ECO:0000256" key="1">
    <source>
        <dbReference type="ARBA" id="ARBA00004651"/>
    </source>
</evidence>
<sequence>MLTHMQDWIDKVQHFFRVTLWQEAIEQGSQIKQLGVRLLRVTYVMGRELGTGQLSLRAMSLVFTTLLSLVPLIAVSFSVLKAFGVHNQIEPFLLGMLEPLGTKGAELTANIIGFVENIKVGVLGSLGLVMLFYTIIGLIQKVESAFNYVWRVERPRTLARRFTDYLSVLMIGPVLVFSALGITGAALDNDFVVRMQSIEPFGTLLLLLSKLLPYFMIILAFTFLYTFIPNTRVKLGAAFTGAAVAGILWVTLGTLFAKFVASSTNYTAIYSSFAILFFFMIWVYLAWFILLIGSQVAFYLQHPKLVQLGGKAQQLSPRLREKEGLWLMTAIARRFCQGEPPFTLQELEQKTALSSASLLELLSILEQGSLLTELAGEGIRYAPACDVASITAKQVLDCLRSAEERDLVPLRHRSEPSVDKLLAALLSAQQQVTADVTLRELAIGKSDD</sequence>
<keyword evidence="4 6" id="KW-1133">Transmembrane helix</keyword>
<dbReference type="eggNOG" id="COG1959">
    <property type="taxonomic scope" value="Bacteria"/>
</dbReference>